<protein>
    <submittedName>
        <fullName evidence="1">Protein pih1d3</fullName>
    </submittedName>
</protein>
<gene>
    <name evidence="1" type="primary">PIH1D3</name>
    <name evidence="1" type="ORF">HK100_004885</name>
</gene>
<keyword evidence="2" id="KW-1185">Reference proteome</keyword>
<reference evidence="1" key="1">
    <citation type="submission" date="2020-05" db="EMBL/GenBank/DDBJ databases">
        <title>Phylogenomic resolution of chytrid fungi.</title>
        <authorList>
            <person name="Stajich J.E."/>
            <person name="Amses K."/>
            <person name="Simmons R."/>
            <person name="Seto K."/>
            <person name="Myers J."/>
            <person name="Bonds A."/>
            <person name="Quandt C.A."/>
            <person name="Barry K."/>
            <person name="Liu P."/>
            <person name="Grigoriev I."/>
            <person name="Longcore J.E."/>
            <person name="James T.Y."/>
        </authorList>
    </citation>
    <scope>NUCLEOTIDE SEQUENCE</scope>
    <source>
        <strain evidence="1">JEL0513</strain>
    </source>
</reference>
<organism evidence="1 2">
    <name type="scientific">Physocladia obscura</name>
    <dbReference type="NCBI Taxonomy" id="109957"/>
    <lineage>
        <taxon>Eukaryota</taxon>
        <taxon>Fungi</taxon>
        <taxon>Fungi incertae sedis</taxon>
        <taxon>Chytridiomycota</taxon>
        <taxon>Chytridiomycota incertae sedis</taxon>
        <taxon>Chytridiomycetes</taxon>
        <taxon>Chytridiales</taxon>
        <taxon>Chytriomycetaceae</taxon>
        <taxon>Physocladia</taxon>
    </lineage>
</organism>
<evidence type="ECO:0000313" key="1">
    <source>
        <dbReference type="EMBL" id="KAJ3099442.1"/>
    </source>
</evidence>
<dbReference type="PANTHER" id="PTHR21083:SF0">
    <property type="entry name" value="DYNEIN AXONEMAL ASSEMBLY FACTOR 6"/>
    <property type="match status" value="1"/>
</dbReference>
<dbReference type="InterPro" id="IPR026697">
    <property type="entry name" value="DNAAF6"/>
</dbReference>
<dbReference type="GO" id="GO:0051087">
    <property type="term" value="F:protein-folding chaperone binding"/>
    <property type="evidence" value="ECO:0007669"/>
    <property type="project" value="InterPro"/>
</dbReference>
<dbReference type="PANTHER" id="PTHR21083">
    <property type="entry name" value="TWISTER"/>
    <property type="match status" value="1"/>
</dbReference>
<dbReference type="GO" id="GO:0070286">
    <property type="term" value="P:axonemal dynein complex assembly"/>
    <property type="evidence" value="ECO:0007669"/>
    <property type="project" value="InterPro"/>
</dbReference>
<dbReference type="GO" id="GO:0005737">
    <property type="term" value="C:cytoplasm"/>
    <property type="evidence" value="ECO:0007669"/>
    <property type="project" value="TreeGrafter"/>
</dbReference>
<dbReference type="CDD" id="cd00298">
    <property type="entry name" value="ACD_sHsps_p23-like"/>
    <property type="match status" value="1"/>
</dbReference>
<comment type="caution">
    <text evidence="1">The sequence shown here is derived from an EMBL/GenBank/DDBJ whole genome shotgun (WGS) entry which is preliminary data.</text>
</comment>
<dbReference type="AlphaFoldDB" id="A0AAD5SUK2"/>
<evidence type="ECO:0000313" key="2">
    <source>
        <dbReference type="Proteomes" id="UP001211907"/>
    </source>
</evidence>
<dbReference type="GO" id="GO:0045505">
    <property type="term" value="F:dynein intermediate chain binding"/>
    <property type="evidence" value="ECO:0007669"/>
    <property type="project" value="TreeGrafter"/>
</dbReference>
<accession>A0AAD5SUK2</accession>
<dbReference type="Proteomes" id="UP001211907">
    <property type="component" value="Unassembled WGS sequence"/>
</dbReference>
<dbReference type="EMBL" id="JADGJH010002347">
    <property type="protein sequence ID" value="KAJ3099442.1"/>
    <property type="molecule type" value="Genomic_DNA"/>
</dbReference>
<sequence length="154" mass="17237">MDIPVTDYSSLTALFQSSLEAQRSLESEIENYGTNKNASTQKLNPGAIGAHISTAKKQAESPARILPDAVGSKDIWNEDDIELVDAYDKRSQPEHTIKYRQKVSSEDMYLQMSGKTPGFQDTDELVITIDLPHTEFKDIELTCTDEILDLRCPN</sequence>
<name>A0AAD5SUK2_9FUNG</name>
<proteinExistence type="predicted"/>